<evidence type="ECO:0000256" key="3">
    <source>
        <dbReference type="SAM" id="Phobius"/>
    </source>
</evidence>
<proteinExistence type="predicted"/>
<sequence length="386" mass="44326">MANEVKHRKKGSSSKHGNDAQRNAPSTGQQIQDEEPKKAMVGSPVSSQTPASLEVRTVLCLLCVAICGGLSWLVFEQFRSFSMLELKYQSLQTRSGALEEVEDKIKLIFGKLASTENILAEATTSSSVVNRLHQQLSSLHDDIGNMQNKEQLLSSKMQHTNMRFQNITDKWKKSLDDMDLHTSSVKSEVRAFHNQFTEKINAADHRLKLVSNRLKEMDDSTLRNMRTVKRHEEEEFSRIKEELELDTRAVKELEKQQSDLININEDIKQSLVEFQPKLSECIQHLPAIEIAVRTLLKVSNEMHELDKKINEVSVQVFNTEDNLLKVITEILEIQHSLERLQYDNSILKMQNDISVLKEKTQALLSEKKSDVRYLQNEKEPMNEDQN</sequence>
<keyword evidence="3" id="KW-0812">Transmembrane</keyword>
<keyword evidence="4" id="KW-0808">Transferase</keyword>
<organism evidence="4 5">
    <name type="scientific">Pelobates cultripes</name>
    <name type="common">Western spadefoot toad</name>
    <dbReference type="NCBI Taxonomy" id="61616"/>
    <lineage>
        <taxon>Eukaryota</taxon>
        <taxon>Metazoa</taxon>
        <taxon>Chordata</taxon>
        <taxon>Craniata</taxon>
        <taxon>Vertebrata</taxon>
        <taxon>Euteleostomi</taxon>
        <taxon>Amphibia</taxon>
        <taxon>Batrachia</taxon>
        <taxon>Anura</taxon>
        <taxon>Pelobatoidea</taxon>
        <taxon>Pelobatidae</taxon>
        <taxon>Pelobates</taxon>
    </lineage>
</organism>
<feature type="compositionally biased region" description="Basic residues" evidence="2">
    <location>
        <begin position="1"/>
        <end position="13"/>
    </location>
</feature>
<keyword evidence="4" id="KW-0418">Kinase</keyword>
<evidence type="ECO:0000313" key="5">
    <source>
        <dbReference type="Proteomes" id="UP001295444"/>
    </source>
</evidence>
<accession>A0AAD1RR92</accession>
<feature type="compositionally biased region" description="Polar residues" evidence="2">
    <location>
        <begin position="20"/>
        <end position="31"/>
    </location>
</feature>
<dbReference type="PANTHER" id="PTHR21734:SF11">
    <property type="entry name" value="INHIBITOR OF NUCLEAR FACTOR KAPPA-B KINASE-INTERACTING PROTEIN"/>
    <property type="match status" value="1"/>
</dbReference>
<protein>
    <submittedName>
        <fullName evidence="4">Inhibitor of nuclear factor kappa-B kinase-interacting isoform X1</fullName>
    </submittedName>
</protein>
<feature type="coiled-coil region" evidence="1">
    <location>
        <begin position="222"/>
        <end position="270"/>
    </location>
</feature>
<feature type="region of interest" description="Disordered" evidence="2">
    <location>
        <begin position="1"/>
        <end position="46"/>
    </location>
</feature>
<evidence type="ECO:0000313" key="4">
    <source>
        <dbReference type="EMBL" id="CAH2276268.1"/>
    </source>
</evidence>
<dbReference type="InterPro" id="IPR024152">
    <property type="entry name" value="Inh_kappa-B_kinase-int"/>
</dbReference>
<evidence type="ECO:0000256" key="1">
    <source>
        <dbReference type="SAM" id="Coils"/>
    </source>
</evidence>
<dbReference type="GO" id="GO:0016301">
    <property type="term" value="F:kinase activity"/>
    <property type="evidence" value="ECO:0007669"/>
    <property type="project" value="UniProtKB-KW"/>
</dbReference>
<dbReference type="Proteomes" id="UP001295444">
    <property type="component" value="Chromosome 03"/>
</dbReference>
<keyword evidence="3" id="KW-0472">Membrane</keyword>
<keyword evidence="5" id="KW-1185">Reference proteome</keyword>
<dbReference type="AlphaFoldDB" id="A0AAD1RR92"/>
<feature type="transmembrane region" description="Helical" evidence="3">
    <location>
        <begin position="55"/>
        <end position="75"/>
    </location>
</feature>
<dbReference type="PANTHER" id="PTHR21734">
    <property type="entry name" value="INHIBITOR OF NUCLEAR FACTOR KAPPA-B KINASE-INTERACTING PROTEIN"/>
    <property type="match status" value="1"/>
</dbReference>
<name>A0AAD1RR92_PELCU</name>
<reference evidence="4" key="1">
    <citation type="submission" date="2022-03" db="EMBL/GenBank/DDBJ databases">
        <authorList>
            <person name="Alioto T."/>
            <person name="Alioto T."/>
            <person name="Gomez Garrido J."/>
        </authorList>
    </citation>
    <scope>NUCLEOTIDE SEQUENCE</scope>
</reference>
<keyword evidence="1" id="KW-0175">Coiled coil</keyword>
<dbReference type="EMBL" id="OW240914">
    <property type="protein sequence ID" value="CAH2276268.1"/>
    <property type="molecule type" value="Genomic_DNA"/>
</dbReference>
<keyword evidence="3" id="KW-1133">Transmembrane helix</keyword>
<evidence type="ECO:0000256" key="2">
    <source>
        <dbReference type="SAM" id="MobiDB-lite"/>
    </source>
</evidence>
<gene>
    <name evidence="4" type="ORF">PECUL_23A005640</name>
</gene>